<gene>
    <name evidence="1" type="ORF">BDV98DRAFT_585985</name>
</gene>
<organism evidence="1 2">
    <name type="scientific">Pterulicium gracile</name>
    <dbReference type="NCBI Taxonomy" id="1884261"/>
    <lineage>
        <taxon>Eukaryota</taxon>
        <taxon>Fungi</taxon>
        <taxon>Dikarya</taxon>
        <taxon>Basidiomycota</taxon>
        <taxon>Agaricomycotina</taxon>
        <taxon>Agaricomycetes</taxon>
        <taxon>Agaricomycetidae</taxon>
        <taxon>Agaricales</taxon>
        <taxon>Pleurotineae</taxon>
        <taxon>Pterulaceae</taxon>
        <taxon>Pterulicium</taxon>
    </lineage>
</organism>
<sequence length="496" mass="55996">MCAHVQTSHRTYIYKTEPLHSFVDVQVHNLNSGIQEQMVVKQRAQRACKDFNPAALVLLCPEKNRRALKGKPIVKSVDSDSTGDFCSKILSALVNLDRTAYVAKIINLDCRHKMTIYISDEQKYPDLCIAIVAPNHQEPHLHPALPPTKVPRNVRKKYKQCVTAIGVIGATIGQVEHALFTLLILGRKTPSLYHPGLQSCNAKAKIIFDLKNSEAGGRKTGVQGKLELFHSCNYAVTDSIDDYAAVMELWKEHMKKLCAEQYTYAVQYLEGRKVIVVTTNPYLLSFIHTVTAIDQDTTFKCVYSKINKYKIVAWLLDINQSFGDSIFLTIEKKDIKNSCGKTSDVLKWTLKQVKAFDSWVQNNLGIKRVLDWWEQKVRSKILLPATTNVEKAQHHRTNQETNTKLSLKEAIIWAETFDKHTAEEIKFSMGNRNPRVNGRKLSHCVACSVWHKKATATAAAVYRQETGKTNRIQANFSGQVIAKKLWPAPGKHAGNN</sequence>
<reference evidence="1 2" key="1">
    <citation type="journal article" date="2019" name="Nat. Ecol. Evol.">
        <title>Megaphylogeny resolves global patterns of mushroom evolution.</title>
        <authorList>
            <person name="Varga T."/>
            <person name="Krizsan K."/>
            <person name="Foldi C."/>
            <person name="Dima B."/>
            <person name="Sanchez-Garcia M."/>
            <person name="Sanchez-Ramirez S."/>
            <person name="Szollosi G.J."/>
            <person name="Szarkandi J.G."/>
            <person name="Papp V."/>
            <person name="Albert L."/>
            <person name="Andreopoulos W."/>
            <person name="Angelini C."/>
            <person name="Antonin V."/>
            <person name="Barry K.W."/>
            <person name="Bougher N.L."/>
            <person name="Buchanan P."/>
            <person name="Buyck B."/>
            <person name="Bense V."/>
            <person name="Catcheside P."/>
            <person name="Chovatia M."/>
            <person name="Cooper J."/>
            <person name="Damon W."/>
            <person name="Desjardin D."/>
            <person name="Finy P."/>
            <person name="Geml J."/>
            <person name="Haridas S."/>
            <person name="Hughes K."/>
            <person name="Justo A."/>
            <person name="Karasinski D."/>
            <person name="Kautmanova I."/>
            <person name="Kiss B."/>
            <person name="Kocsube S."/>
            <person name="Kotiranta H."/>
            <person name="LaButti K.M."/>
            <person name="Lechner B.E."/>
            <person name="Liimatainen K."/>
            <person name="Lipzen A."/>
            <person name="Lukacs Z."/>
            <person name="Mihaltcheva S."/>
            <person name="Morgado L.N."/>
            <person name="Niskanen T."/>
            <person name="Noordeloos M.E."/>
            <person name="Ohm R.A."/>
            <person name="Ortiz-Santana B."/>
            <person name="Ovrebo C."/>
            <person name="Racz N."/>
            <person name="Riley R."/>
            <person name="Savchenko A."/>
            <person name="Shiryaev A."/>
            <person name="Soop K."/>
            <person name="Spirin V."/>
            <person name="Szebenyi C."/>
            <person name="Tomsovsky M."/>
            <person name="Tulloss R.E."/>
            <person name="Uehling J."/>
            <person name="Grigoriev I.V."/>
            <person name="Vagvolgyi C."/>
            <person name="Papp T."/>
            <person name="Martin F.M."/>
            <person name="Miettinen O."/>
            <person name="Hibbett D.S."/>
            <person name="Nagy L.G."/>
        </authorList>
    </citation>
    <scope>NUCLEOTIDE SEQUENCE [LARGE SCALE GENOMIC DNA]</scope>
    <source>
        <strain evidence="1 2">CBS 309.79</strain>
    </source>
</reference>
<dbReference type="EMBL" id="ML178852">
    <property type="protein sequence ID" value="TFK97020.1"/>
    <property type="molecule type" value="Genomic_DNA"/>
</dbReference>
<proteinExistence type="predicted"/>
<evidence type="ECO:0000313" key="1">
    <source>
        <dbReference type="EMBL" id="TFK97020.1"/>
    </source>
</evidence>
<dbReference type="OrthoDB" id="2976708at2759"/>
<accession>A0A5C3Q9G6</accession>
<dbReference type="AlphaFoldDB" id="A0A5C3Q9G6"/>
<protein>
    <submittedName>
        <fullName evidence="1">Uncharacterized protein</fullName>
    </submittedName>
</protein>
<keyword evidence="2" id="KW-1185">Reference proteome</keyword>
<evidence type="ECO:0000313" key="2">
    <source>
        <dbReference type="Proteomes" id="UP000305067"/>
    </source>
</evidence>
<name>A0A5C3Q9G6_9AGAR</name>
<dbReference type="Proteomes" id="UP000305067">
    <property type="component" value="Unassembled WGS sequence"/>
</dbReference>